<dbReference type="AlphaFoldDB" id="A0A2S6HKQ2"/>
<evidence type="ECO:0000313" key="1">
    <source>
        <dbReference type="EMBL" id="PPK78069.1"/>
    </source>
</evidence>
<reference evidence="1 2" key="1">
    <citation type="submission" date="2018-02" db="EMBL/GenBank/DDBJ databases">
        <title>Subsurface microbial communities from deep shales in Ohio and West Virginia, USA.</title>
        <authorList>
            <person name="Wrighton K."/>
        </authorList>
    </citation>
    <scope>NUCLEOTIDE SEQUENCE [LARGE SCALE GENOMIC DNA]</scope>
    <source>
        <strain evidence="1 2">OWC-DMM</strain>
    </source>
</reference>
<organism evidence="1 2">
    <name type="scientific">Methylobacter tundripaludum</name>
    <dbReference type="NCBI Taxonomy" id="173365"/>
    <lineage>
        <taxon>Bacteria</taxon>
        <taxon>Pseudomonadati</taxon>
        <taxon>Pseudomonadota</taxon>
        <taxon>Gammaproteobacteria</taxon>
        <taxon>Methylococcales</taxon>
        <taxon>Methylococcaceae</taxon>
        <taxon>Methylobacter</taxon>
    </lineage>
</organism>
<dbReference type="RefSeq" id="WP_104427447.1">
    <property type="nucleotide sequence ID" value="NZ_PTIZ01000001.1"/>
</dbReference>
<sequence length="83" mass="9430">MLKFQQILLKRCLYRSSWTLGVYTAGDTHRFDARNATPQAMDGAYDSLKIRTTITDATDNVKITKFNGASVLAFTQNVGLRWR</sequence>
<proteinExistence type="predicted"/>
<comment type="caution">
    <text evidence="1">The sequence shown here is derived from an EMBL/GenBank/DDBJ whole genome shotgun (WGS) entry which is preliminary data.</text>
</comment>
<accession>A0A2S6HKQ2</accession>
<gene>
    <name evidence="1" type="ORF">B0F87_101451</name>
</gene>
<evidence type="ECO:0000313" key="2">
    <source>
        <dbReference type="Proteomes" id="UP000240010"/>
    </source>
</evidence>
<name>A0A2S6HKQ2_9GAMM</name>
<protein>
    <submittedName>
        <fullName evidence="1">Uncharacterized protein</fullName>
    </submittedName>
</protein>
<dbReference type="Proteomes" id="UP000240010">
    <property type="component" value="Unassembled WGS sequence"/>
</dbReference>
<dbReference type="EMBL" id="PTIZ01000001">
    <property type="protein sequence ID" value="PPK78069.1"/>
    <property type="molecule type" value="Genomic_DNA"/>
</dbReference>